<protein>
    <recommendedName>
        <fullName evidence="2">Transcription factor TFIIIB component B'' Myb domain-containing protein</fullName>
    </recommendedName>
</protein>
<evidence type="ECO:0000259" key="2">
    <source>
        <dbReference type="Pfam" id="PF15963"/>
    </source>
</evidence>
<dbReference type="AlphaFoldDB" id="A0A7S2Y6A6"/>
<reference evidence="3" key="1">
    <citation type="submission" date="2021-01" db="EMBL/GenBank/DDBJ databases">
        <authorList>
            <person name="Corre E."/>
            <person name="Pelletier E."/>
            <person name="Niang G."/>
            <person name="Scheremetjew M."/>
            <person name="Finn R."/>
            <person name="Kale V."/>
            <person name="Holt S."/>
            <person name="Cochrane G."/>
            <person name="Meng A."/>
            <person name="Brown T."/>
            <person name="Cohen L."/>
        </authorList>
    </citation>
    <scope>NUCLEOTIDE SEQUENCE</scope>
    <source>
        <strain evidence="3">CCMP125</strain>
    </source>
</reference>
<dbReference type="PANTHER" id="PTHR22929:SF0">
    <property type="entry name" value="TRANSCRIPTION FACTOR TFIIIB COMPONENT B'' HOMOLOG"/>
    <property type="match status" value="1"/>
</dbReference>
<dbReference type="GO" id="GO:0000126">
    <property type="term" value="C:transcription factor TFIIIB complex"/>
    <property type="evidence" value="ECO:0007669"/>
    <property type="project" value="TreeGrafter"/>
</dbReference>
<dbReference type="Pfam" id="PF15963">
    <property type="entry name" value="Myb_DNA-bind_7"/>
    <property type="match status" value="1"/>
</dbReference>
<gene>
    <name evidence="3" type="ORF">APAL1065_LOCUS3926</name>
</gene>
<feature type="compositionally biased region" description="Acidic residues" evidence="1">
    <location>
        <begin position="298"/>
        <end position="315"/>
    </location>
</feature>
<feature type="compositionally biased region" description="Acidic residues" evidence="1">
    <location>
        <begin position="353"/>
        <end position="368"/>
    </location>
</feature>
<feature type="region of interest" description="Disordered" evidence="1">
    <location>
        <begin position="286"/>
        <end position="397"/>
    </location>
</feature>
<accession>A0A7S2Y6A6</accession>
<dbReference type="PANTHER" id="PTHR22929">
    <property type="entry name" value="RNA POLYMERASE III TRANSCRIPTION INITIATION FACTOR B"/>
    <property type="match status" value="1"/>
</dbReference>
<dbReference type="GO" id="GO:0070898">
    <property type="term" value="P:RNA polymerase III preinitiation complex assembly"/>
    <property type="evidence" value="ECO:0007669"/>
    <property type="project" value="TreeGrafter"/>
</dbReference>
<organism evidence="3">
    <name type="scientific">Entomoneis paludosa</name>
    <dbReference type="NCBI Taxonomy" id="265537"/>
    <lineage>
        <taxon>Eukaryota</taxon>
        <taxon>Sar</taxon>
        <taxon>Stramenopiles</taxon>
        <taxon>Ochrophyta</taxon>
        <taxon>Bacillariophyta</taxon>
        <taxon>Bacillariophyceae</taxon>
        <taxon>Bacillariophycidae</taxon>
        <taxon>Entomoneidaceae</taxon>
        <taxon>Entomoneis</taxon>
    </lineage>
</organism>
<feature type="compositionally biased region" description="Polar residues" evidence="1">
    <location>
        <begin position="13"/>
        <end position="24"/>
    </location>
</feature>
<evidence type="ECO:0000256" key="1">
    <source>
        <dbReference type="SAM" id="MobiDB-lite"/>
    </source>
</evidence>
<dbReference type="GO" id="GO:0001156">
    <property type="term" value="F:TFIIIC-class transcription factor complex binding"/>
    <property type="evidence" value="ECO:0007669"/>
    <property type="project" value="TreeGrafter"/>
</dbReference>
<feature type="compositionally biased region" description="Basic residues" evidence="1">
    <location>
        <begin position="380"/>
        <end position="397"/>
    </location>
</feature>
<evidence type="ECO:0000313" key="3">
    <source>
        <dbReference type="EMBL" id="CAD9947899.1"/>
    </source>
</evidence>
<sequence>METGTAVDAASAQKETAANPTSKSGGVRKTASRKQNAASKKRARKLPTAKTAAIVVRGRNKKRKEEDDGKKPPEKQRLSQFCTAFKATPSENTPKSPGAKSKSHDNDDDAEDGKAGNKNSSLAGPAVQIINGEIVLQESSMILHGNVKPPTEDDDEYQVVEEEDQLGGIGSSYTSFSKKRRRPQKWTVEETQLFYDALRQVGQDFITMESFFTETKRNRKTLKRKYKFESINNPHLVEAAMDPKARRELDLSVFDVSDSDLANIKRPTAPVISEPNEPTVEIEAEAGKKSVEGGEQAVVEEDAAEQQEVIDETDEPVQQKLSGLADSFWNDEETGQHNGEPTKPSDTAAEIDPVLEEPAETAVQEEDPAPSISLLSRATNVKKKAKRPKFRQRKGKK</sequence>
<feature type="domain" description="Transcription factor TFIIIB component B'' Myb" evidence="2">
    <location>
        <begin position="178"/>
        <end position="254"/>
    </location>
</feature>
<dbReference type="EMBL" id="HBHT01005940">
    <property type="protein sequence ID" value="CAD9947899.1"/>
    <property type="molecule type" value="Transcribed_RNA"/>
</dbReference>
<name>A0A7S2Y6A6_9STRA</name>
<dbReference type="InterPro" id="IPR039467">
    <property type="entry name" value="TFIIIB_B''_Myb"/>
</dbReference>
<proteinExistence type="predicted"/>
<feature type="compositionally biased region" description="Basic and acidic residues" evidence="1">
    <location>
        <begin position="63"/>
        <end position="77"/>
    </location>
</feature>
<feature type="region of interest" description="Disordered" evidence="1">
    <location>
        <begin position="1"/>
        <end position="125"/>
    </location>
</feature>